<evidence type="ECO:0008006" key="9">
    <source>
        <dbReference type="Google" id="ProtNLM"/>
    </source>
</evidence>
<dbReference type="SUPFAM" id="SSF109993">
    <property type="entry name" value="VPS9 domain"/>
    <property type="match status" value="1"/>
</dbReference>
<feature type="domain" description="VPS9" evidence="6">
    <location>
        <begin position="231"/>
        <end position="374"/>
    </location>
</feature>
<organism evidence="7 8">
    <name type="scientific">Psylliodes chrysocephalus</name>
    <dbReference type="NCBI Taxonomy" id="3402493"/>
    <lineage>
        <taxon>Eukaryota</taxon>
        <taxon>Metazoa</taxon>
        <taxon>Ecdysozoa</taxon>
        <taxon>Arthropoda</taxon>
        <taxon>Hexapoda</taxon>
        <taxon>Insecta</taxon>
        <taxon>Pterygota</taxon>
        <taxon>Neoptera</taxon>
        <taxon>Endopterygota</taxon>
        <taxon>Coleoptera</taxon>
        <taxon>Polyphaga</taxon>
        <taxon>Cucujiformia</taxon>
        <taxon>Chrysomeloidea</taxon>
        <taxon>Chrysomelidae</taxon>
        <taxon>Galerucinae</taxon>
        <taxon>Alticini</taxon>
        <taxon>Psylliodes</taxon>
    </lineage>
</organism>
<dbReference type="Gene3D" id="1.20.1050.80">
    <property type="entry name" value="VPS9 domain"/>
    <property type="match status" value="1"/>
</dbReference>
<feature type="domain" description="A20-type" evidence="5">
    <location>
        <begin position="25"/>
        <end position="59"/>
    </location>
</feature>
<dbReference type="GO" id="GO:0031267">
    <property type="term" value="F:small GTPase binding"/>
    <property type="evidence" value="ECO:0007669"/>
    <property type="project" value="TreeGrafter"/>
</dbReference>
<dbReference type="InterPro" id="IPR003123">
    <property type="entry name" value="VPS9"/>
</dbReference>
<dbReference type="InterPro" id="IPR037191">
    <property type="entry name" value="VPS9_dom_sf"/>
</dbReference>
<evidence type="ECO:0000313" key="8">
    <source>
        <dbReference type="Proteomes" id="UP001153636"/>
    </source>
</evidence>
<evidence type="ECO:0000256" key="2">
    <source>
        <dbReference type="ARBA" id="ARBA00022771"/>
    </source>
</evidence>
<dbReference type="SMART" id="SM00167">
    <property type="entry name" value="VPS9"/>
    <property type="match status" value="1"/>
</dbReference>
<feature type="compositionally biased region" description="Polar residues" evidence="4">
    <location>
        <begin position="65"/>
        <end position="78"/>
    </location>
</feature>
<dbReference type="GO" id="GO:0005085">
    <property type="term" value="F:guanyl-nucleotide exchange factor activity"/>
    <property type="evidence" value="ECO:0007669"/>
    <property type="project" value="InterPro"/>
</dbReference>
<keyword evidence="8" id="KW-1185">Reference proteome</keyword>
<dbReference type="Pfam" id="PF02204">
    <property type="entry name" value="VPS9"/>
    <property type="match status" value="1"/>
</dbReference>
<dbReference type="PANTHER" id="PTHR23101">
    <property type="entry name" value="RAB GDP/GTP EXCHANGE FACTOR"/>
    <property type="match status" value="1"/>
</dbReference>
<proteinExistence type="predicted"/>
<dbReference type="InterPro" id="IPR002653">
    <property type="entry name" value="Znf_A20"/>
</dbReference>
<dbReference type="GO" id="GO:0030139">
    <property type="term" value="C:endocytic vesicle"/>
    <property type="evidence" value="ECO:0007669"/>
    <property type="project" value="TreeGrafter"/>
</dbReference>
<evidence type="ECO:0000259" key="6">
    <source>
        <dbReference type="PROSITE" id="PS51205"/>
    </source>
</evidence>
<dbReference type="PANTHER" id="PTHR23101:SF122">
    <property type="entry name" value="RABAPTIN-5-ASSOCIATED EXCHANGE FACTOR FOR RAB5"/>
    <property type="match status" value="1"/>
</dbReference>
<keyword evidence="2" id="KW-0863">Zinc-finger</keyword>
<dbReference type="GO" id="GO:0005829">
    <property type="term" value="C:cytosol"/>
    <property type="evidence" value="ECO:0007669"/>
    <property type="project" value="TreeGrafter"/>
</dbReference>
<keyword evidence="1" id="KW-0479">Metal-binding</keyword>
<dbReference type="InterPro" id="IPR045046">
    <property type="entry name" value="Vps9-like"/>
</dbReference>
<evidence type="ECO:0000259" key="5">
    <source>
        <dbReference type="PROSITE" id="PS51036"/>
    </source>
</evidence>
<dbReference type="AlphaFoldDB" id="A0A9P0CUL3"/>
<dbReference type="EMBL" id="OV651830">
    <property type="protein sequence ID" value="CAH1105279.1"/>
    <property type="molecule type" value="Genomic_DNA"/>
</dbReference>
<dbReference type="PROSITE" id="PS51036">
    <property type="entry name" value="ZF_A20"/>
    <property type="match status" value="1"/>
</dbReference>
<dbReference type="GO" id="GO:0003677">
    <property type="term" value="F:DNA binding"/>
    <property type="evidence" value="ECO:0007669"/>
    <property type="project" value="InterPro"/>
</dbReference>
<dbReference type="InterPro" id="IPR041545">
    <property type="entry name" value="DUF5601"/>
</dbReference>
<name>A0A9P0CUL3_9CUCU</name>
<dbReference type="GO" id="GO:0016192">
    <property type="term" value="P:vesicle-mediated transport"/>
    <property type="evidence" value="ECO:0007669"/>
    <property type="project" value="InterPro"/>
</dbReference>
<accession>A0A9P0CUL3</accession>
<reference evidence="7" key="1">
    <citation type="submission" date="2022-01" db="EMBL/GenBank/DDBJ databases">
        <authorList>
            <person name="King R."/>
        </authorList>
    </citation>
    <scope>NUCLEOTIDE SEQUENCE</scope>
</reference>
<dbReference type="SUPFAM" id="SSF57716">
    <property type="entry name" value="Glucocorticoid receptor-like (DNA-binding domain)"/>
    <property type="match status" value="1"/>
</dbReference>
<sequence length="708" mass="79758">MPVLTLQRSYKYIMYATKQPSLRIKQADLKCKSGCGFYGNADWEGYCSQCYRNHMDVERQKKSHNSQMPDQSRAQMSGFTKFEEKKRQQTDKKNKYLKSLPVFRKSSNVKDSGRPEKYIDIMRQANPDANKLMVEFITQYSQYGDIVKKDFFKCSQAFSNKVINELEVKPIEDLAETAQNYYNLYQNRVNSNSIYEDVPSEIREKLVEFFEKYTMIILYSFLFCPPTTNDEEKDLAIQNRIRKLSWVNAHHLDCCISETSIEVRDLVYTAINDLLGMDSMKAPLEKLACVVKCCRSVVEVLQHCQGGPVSADEFLPALIFVVLKANPARLKSNILYVTRFCKDSRLMQGEAGYYFTNLCCAVSFIENLTAESLNNMPEQEFEAYMSGELTCVSAWESALVACEGMHQLCEHLAFLKELSERTQIVQNTTQSLRDDMQKLKEGICDSVESVLERTPLIIKPRINPLTLTKEQLFTQTTQYGPQIETTNEVNTCTDTDIGQNYYLQNLSLTQINALDSTKNKLQLDITPCITLPEISKALNSNDFLSSSSAVDNKSIESITPDDNSYLGLSKVNYDIDFSDLSTENSVAEDLTPEKRKSPTPSFVIGDPFSPIGGSCPIAQTPLVPSSVFPQIESKNDGFVLPFLDDTEENVEDSLLDKVEVAPSASLPAPLVPTSSEYSGFSKQGSRIPNIPCSTGDFSSLNFAGNSNM</sequence>
<evidence type="ECO:0000256" key="1">
    <source>
        <dbReference type="ARBA" id="ARBA00022723"/>
    </source>
</evidence>
<dbReference type="GO" id="GO:0008270">
    <property type="term" value="F:zinc ion binding"/>
    <property type="evidence" value="ECO:0007669"/>
    <property type="project" value="UniProtKB-KW"/>
</dbReference>
<dbReference type="SMART" id="SM00259">
    <property type="entry name" value="ZnF_A20"/>
    <property type="match status" value="1"/>
</dbReference>
<keyword evidence="3" id="KW-0862">Zinc</keyword>
<gene>
    <name evidence="7" type="ORF">PSYICH_LOCUS5847</name>
</gene>
<dbReference type="Gene3D" id="1.10.246.120">
    <property type="match status" value="1"/>
</dbReference>
<feature type="region of interest" description="Disordered" evidence="4">
    <location>
        <begin position="61"/>
        <end position="91"/>
    </location>
</feature>
<protein>
    <recommendedName>
        <fullName evidence="9">Rab5 GDP/GTP exchange factor</fullName>
    </recommendedName>
</protein>
<evidence type="ECO:0000313" key="7">
    <source>
        <dbReference type="EMBL" id="CAH1105279.1"/>
    </source>
</evidence>
<dbReference type="Proteomes" id="UP001153636">
    <property type="component" value="Chromosome 18"/>
</dbReference>
<evidence type="ECO:0000256" key="4">
    <source>
        <dbReference type="SAM" id="MobiDB-lite"/>
    </source>
</evidence>
<dbReference type="Pfam" id="PF18151">
    <property type="entry name" value="DUF5601"/>
    <property type="match status" value="1"/>
</dbReference>
<dbReference type="PROSITE" id="PS51205">
    <property type="entry name" value="VPS9"/>
    <property type="match status" value="1"/>
</dbReference>
<feature type="compositionally biased region" description="Basic and acidic residues" evidence="4">
    <location>
        <begin position="81"/>
        <end position="91"/>
    </location>
</feature>
<dbReference type="Gene3D" id="1.20.5.4770">
    <property type="match status" value="1"/>
</dbReference>
<evidence type="ECO:0000256" key="3">
    <source>
        <dbReference type="ARBA" id="ARBA00022833"/>
    </source>
</evidence>
<dbReference type="Pfam" id="PF01754">
    <property type="entry name" value="zf-A20"/>
    <property type="match status" value="1"/>
</dbReference>
<dbReference type="OrthoDB" id="300289at2759"/>